<reference evidence="2 5" key="2">
    <citation type="submission" date="2020-12" db="EMBL/GenBank/DDBJ databases">
        <title>FDA dAtabase for Regulatory Grade micrObial Sequences (FDA-ARGOS): Supporting development and validation of Infectious Disease Dx tests.</title>
        <authorList>
            <person name="Sproer C."/>
            <person name="Gronow S."/>
            <person name="Severitt S."/>
            <person name="Schroder I."/>
            <person name="Tallon L."/>
            <person name="Sadzewicz L."/>
            <person name="Zhao X."/>
            <person name="Boylan J."/>
            <person name="Ott S."/>
            <person name="Bowen H."/>
            <person name="Vavikolanu K."/>
            <person name="Mehta A."/>
            <person name="Aluvathingal J."/>
            <person name="Nadendla S."/>
            <person name="Lowell S."/>
            <person name="Myers T."/>
            <person name="Yan Y."/>
            <person name="Sichtig H."/>
        </authorList>
    </citation>
    <scope>NUCLEOTIDE SEQUENCE [LARGE SCALE GENOMIC DNA]</scope>
    <source>
        <strain evidence="2 5">FDAARGOS_907</strain>
    </source>
</reference>
<accession>A0A2X4UI13</accession>
<sequence length="122" mass="11782">MEILTKSEIDMIGGGGESSVDTRSKKGRYGNGTSTNYGGQANGFVPNSSPGISAECAWALGLAAFGGGVGGAIAGSARAIAGGLVSGSIGGLSSCIGNGGGKGTQNASEKRSGSYNGGTCRW</sequence>
<feature type="region of interest" description="Disordered" evidence="1">
    <location>
        <begin position="12"/>
        <end position="34"/>
    </location>
</feature>
<dbReference type="RefSeq" id="WP_147424933.1">
    <property type="nucleotide sequence ID" value="NZ_CAMITG010000002.1"/>
</dbReference>
<dbReference type="EMBL" id="CP065673">
    <property type="protein sequence ID" value="QPS20972.1"/>
    <property type="molecule type" value="Genomic_DNA"/>
</dbReference>
<dbReference type="Proteomes" id="UP000594967">
    <property type="component" value="Chromosome"/>
</dbReference>
<gene>
    <name evidence="2" type="ORF">I6G64_00600</name>
    <name evidence="3" type="ORF">NCTC12961_02845</name>
</gene>
<evidence type="ECO:0000313" key="5">
    <source>
        <dbReference type="Proteomes" id="UP000594967"/>
    </source>
</evidence>
<organism evidence="3 4">
    <name type="scientific">Serratia plymuthica</name>
    <dbReference type="NCBI Taxonomy" id="82996"/>
    <lineage>
        <taxon>Bacteria</taxon>
        <taxon>Pseudomonadati</taxon>
        <taxon>Pseudomonadota</taxon>
        <taxon>Gammaproteobacteria</taxon>
        <taxon>Enterobacterales</taxon>
        <taxon>Yersiniaceae</taxon>
        <taxon>Serratia</taxon>
    </lineage>
</organism>
<dbReference type="Proteomes" id="UP000248897">
    <property type="component" value="Chromosome 1"/>
</dbReference>
<evidence type="ECO:0000313" key="3">
    <source>
        <dbReference type="EMBL" id="SQI39496.1"/>
    </source>
</evidence>
<feature type="region of interest" description="Disordered" evidence="1">
    <location>
        <begin position="99"/>
        <end position="122"/>
    </location>
</feature>
<evidence type="ECO:0000256" key="1">
    <source>
        <dbReference type="SAM" id="MobiDB-lite"/>
    </source>
</evidence>
<proteinExistence type="predicted"/>
<dbReference type="AlphaFoldDB" id="A0A2X4UI13"/>
<name>A0A2X4UI13_SERPL</name>
<reference evidence="3 4" key="1">
    <citation type="submission" date="2018-06" db="EMBL/GenBank/DDBJ databases">
        <authorList>
            <consortium name="Pathogen Informatics"/>
            <person name="Doyle S."/>
        </authorList>
    </citation>
    <scope>NUCLEOTIDE SEQUENCE [LARGE SCALE GENOMIC DNA]</scope>
    <source>
        <strain evidence="3 4">NCTC12961</strain>
    </source>
</reference>
<dbReference type="EMBL" id="LS483469">
    <property type="protein sequence ID" value="SQI39496.1"/>
    <property type="molecule type" value="Genomic_DNA"/>
</dbReference>
<evidence type="ECO:0000313" key="4">
    <source>
        <dbReference type="Proteomes" id="UP000248897"/>
    </source>
</evidence>
<evidence type="ECO:0000313" key="2">
    <source>
        <dbReference type="EMBL" id="QPS20972.1"/>
    </source>
</evidence>
<keyword evidence="5" id="KW-1185">Reference proteome</keyword>
<protein>
    <submittedName>
        <fullName evidence="3">Uncharacterized protein</fullName>
    </submittedName>
</protein>